<organism evidence="3 4">
    <name type="scientific">Rhizobium etli bv. mimosae str. IE4771</name>
    <dbReference type="NCBI Taxonomy" id="1432050"/>
    <lineage>
        <taxon>Bacteria</taxon>
        <taxon>Pseudomonadati</taxon>
        <taxon>Pseudomonadota</taxon>
        <taxon>Alphaproteobacteria</taxon>
        <taxon>Hyphomicrobiales</taxon>
        <taxon>Rhizobiaceae</taxon>
        <taxon>Rhizobium/Agrobacterium group</taxon>
        <taxon>Rhizobium</taxon>
    </lineage>
</organism>
<accession>A0A060HX91</accession>
<feature type="transmembrane region" description="Helical" evidence="2">
    <location>
        <begin position="468"/>
        <end position="489"/>
    </location>
</feature>
<sequence length="704" mass="75497">MADASAFGRRIAGTDSSAPASIPGKIDQTGDEEHAGLGRRSNLLSLLAQGLAFTAFMLLFAAAYAWPSDPTDLKTLRGSIYVLDGFTNALGLSGVKSTDSSVQTGLWTLPDPAQYVSVILALATAGMIIRGRRFFTGLAIAFFLIPWGLFGRSQPVAPFALGLFALIALIFHALLSRRAIIAIIVVAIPGAPVVGGLLYDLSRQFGAPRTYEKYRVIRPSDLPAGVYQAAADANGDHRAQSDGNDGSAKIMPYFLAQAEAFRGNSAAAAAALDKLETSGLLLNNFDQTRFQAIRNFALASGGFGPQAREKFLADNAAQSQRAYLLLSAALIFAIAAPLTHGLGWWVARRSRRVLSIERELQQRRANLPGAVKRAAGVFGSRSANKLPKPSSSANGEHAIDAIASRARGYLLLILGLLAFAALSAFGAYWIWLPEAADNTAFHFVALAGSTADYAQQNGVAVRAGAENWTAWPILLNWLKYPICLAAIVLATRRSQYLGAVTAIAFVAFFALDGYRFSQHSLREALPQQFSQHLRAKLDLAAVAAYGSPITLPQPVTGGFGSLSVNLRGSIAAENKSASPAPLLEIDPSPAAYTLAQIAYLEGNVVDAAKFLNQIREAKVLYADVHCERLALMRDWVLANGYTANAMDWLNADFPSLVRRLGRWLRTLSIASLGLAALVTALVAIAVARRRRIEALLEERGRYQL</sequence>
<keyword evidence="2" id="KW-1133">Transmembrane helix</keyword>
<gene>
    <name evidence="3" type="ORF">IE4771_CH01049</name>
</gene>
<dbReference type="HOGENOM" id="CLU_398407_0_0_5"/>
<feature type="transmembrane region" description="Helical" evidence="2">
    <location>
        <begin position="134"/>
        <end position="150"/>
    </location>
</feature>
<feature type="transmembrane region" description="Helical" evidence="2">
    <location>
        <begin position="112"/>
        <end position="129"/>
    </location>
</feature>
<feature type="transmembrane region" description="Helical" evidence="2">
    <location>
        <begin position="663"/>
        <end position="687"/>
    </location>
</feature>
<name>A0A060HX91_RHIET</name>
<feature type="transmembrane region" description="Helical" evidence="2">
    <location>
        <begin position="43"/>
        <end position="66"/>
    </location>
</feature>
<feature type="transmembrane region" description="Helical" evidence="2">
    <location>
        <begin position="322"/>
        <end position="347"/>
    </location>
</feature>
<feature type="transmembrane region" description="Helical" evidence="2">
    <location>
        <begin position="156"/>
        <end position="175"/>
    </location>
</feature>
<feature type="transmembrane region" description="Helical" evidence="2">
    <location>
        <begin position="180"/>
        <end position="199"/>
    </location>
</feature>
<dbReference type="Proteomes" id="UP000027180">
    <property type="component" value="Chromosome"/>
</dbReference>
<dbReference type="AlphaFoldDB" id="A0A060HX91"/>
<dbReference type="KEGG" id="rei:IE4771_CH01049"/>
<keyword evidence="2" id="KW-0812">Transmembrane</keyword>
<evidence type="ECO:0000313" key="3">
    <source>
        <dbReference type="EMBL" id="AIC26202.1"/>
    </source>
</evidence>
<evidence type="ECO:0000256" key="2">
    <source>
        <dbReference type="SAM" id="Phobius"/>
    </source>
</evidence>
<dbReference type="EMBL" id="CP006986">
    <property type="protein sequence ID" value="AIC26202.1"/>
    <property type="molecule type" value="Genomic_DNA"/>
</dbReference>
<proteinExistence type="predicted"/>
<evidence type="ECO:0000256" key="1">
    <source>
        <dbReference type="SAM" id="MobiDB-lite"/>
    </source>
</evidence>
<dbReference type="RefSeq" id="WP_038687380.1">
    <property type="nucleotide sequence ID" value="NZ_CP006986.1"/>
</dbReference>
<keyword evidence="2" id="KW-0472">Membrane</keyword>
<dbReference type="OrthoDB" id="8334034at2"/>
<feature type="transmembrane region" description="Helical" evidence="2">
    <location>
        <begin position="409"/>
        <end position="431"/>
    </location>
</feature>
<feature type="transmembrane region" description="Helical" evidence="2">
    <location>
        <begin position="496"/>
        <end position="516"/>
    </location>
</feature>
<evidence type="ECO:0000313" key="4">
    <source>
        <dbReference type="Proteomes" id="UP000027180"/>
    </source>
</evidence>
<protein>
    <submittedName>
        <fullName evidence="3">Uncharacterized protein</fullName>
    </submittedName>
</protein>
<reference evidence="3 4" key="1">
    <citation type="submission" date="2013-12" db="EMBL/GenBank/DDBJ databases">
        <title>Complete genome sequence of Rhizobium etli bv. mimosae IE4771.</title>
        <authorList>
            <person name="Bustos P."/>
            <person name="Santamaria R.I."/>
            <person name="Lozano L."/>
            <person name="Ormeno-Orrillo E."/>
            <person name="Rogel M.A."/>
            <person name="Romero D."/>
            <person name="Cevallos M.A."/>
            <person name="Martinez-Romero E."/>
            <person name="Gonzalez V."/>
        </authorList>
    </citation>
    <scope>NUCLEOTIDE SEQUENCE [LARGE SCALE GENOMIC DNA]</scope>
    <source>
        <strain evidence="3 4">IE4771</strain>
    </source>
</reference>
<feature type="region of interest" description="Disordered" evidence="1">
    <location>
        <begin position="1"/>
        <end position="33"/>
    </location>
</feature>